<reference evidence="7" key="1">
    <citation type="submission" date="2013-08" db="EMBL/GenBank/DDBJ databases">
        <authorList>
            <person name="Mendez C."/>
            <person name="Richter M."/>
            <person name="Ferrer M."/>
            <person name="Sanchez J."/>
        </authorList>
    </citation>
    <scope>NUCLEOTIDE SEQUENCE</scope>
</reference>
<keyword evidence="1" id="KW-0028">Amino-acid biosynthesis</keyword>
<dbReference type="Pfam" id="PF00800">
    <property type="entry name" value="PDT"/>
    <property type="match status" value="1"/>
</dbReference>
<feature type="non-terminal residue" evidence="7">
    <location>
        <position position="100"/>
    </location>
</feature>
<dbReference type="InterPro" id="IPR001086">
    <property type="entry name" value="Preph_deHydtase"/>
</dbReference>
<dbReference type="PROSITE" id="PS51171">
    <property type="entry name" value="PREPHENATE_DEHYDR_3"/>
    <property type="match status" value="1"/>
</dbReference>
<protein>
    <submittedName>
        <fullName evidence="7">Prephenate dehydratase domain protein</fullName>
        <ecNumber evidence="7">5.4.99.5</ecNumber>
    </submittedName>
</protein>
<keyword evidence="7" id="KW-0413">Isomerase</keyword>
<feature type="domain" description="Prephenate dehydratase" evidence="6">
    <location>
        <begin position="1"/>
        <end position="100"/>
    </location>
</feature>
<dbReference type="AlphaFoldDB" id="T1CBE1"/>
<evidence type="ECO:0000313" key="7">
    <source>
        <dbReference type="EMBL" id="EQD79562.1"/>
    </source>
</evidence>
<keyword evidence="4" id="KW-0456">Lyase</keyword>
<dbReference type="GO" id="GO:0009094">
    <property type="term" value="P:L-phenylalanine biosynthetic process"/>
    <property type="evidence" value="ECO:0007669"/>
    <property type="project" value="UniProtKB-KW"/>
</dbReference>
<dbReference type="EMBL" id="AUZX01001261">
    <property type="protein sequence ID" value="EQD79562.1"/>
    <property type="molecule type" value="Genomic_DNA"/>
</dbReference>
<accession>T1CBE1</accession>
<organism evidence="7">
    <name type="scientific">mine drainage metagenome</name>
    <dbReference type="NCBI Taxonomy" id="410659"/>
    <lineage>
        <taxon>unclassified sequences</taxon>
        <taxon>metagenomes</taxon>
        <taxon>ecological metagenomes</taxon>
    </lineage>
</organism>
<name>T1CBE1_9ZZZZ</name>
<evidence type="ECO:0000256" key="4">
    <source>
        <dbReference type="ARBA" id="ARBA00023239"/>
    </source>
</evidence>
<keyword evidence="2" id="KW-0057">Aromatic amino acid biosynthesis</keyword>
<dbReference type="Gene3D" id="3.40.190.10">
    <property type="entry name" value="Periplasmic binding protein-like II"/>
    <property type="match status" value="1"/>
</dbReference>
<evidence type="ECO:0000259" key="6">
    <source>
        <dbReference type="PROSITE" id="PS51171"/>
    </source>
</evidence>
<evidence type="ECO:0000256" key="2">
    <source>
        <dbReference type="ARBA" id="ARBA00023141"/>
    </source>
</evidence>
<gene>
    <name evidence="7" type="ORF">B1A_01662</name>
</gene>
<reference evidence="7" key="2">
    <citation type="journal article" date="2014" name="ISME J.">
        <title>Microbial stratification in low pH oxic and suboxic macroscopic growths along an acid mine drainage.</title>
        <authorList>
            <person name="Mendez-Garcia C."/>
            <person name="Mesa V."/>
            <person name="Sprenger R.R."/>
            <person name="Richter M."/>
            <person name="Diez M.S."/>
            <person name="Solano J."/>
            <person name="Bargiela R."/>
            <person name="Golyshina O.V."/>
            <person name="Manteca A."/>
            <person name="Ramos J.L."/>
            <person name="Gallego J.R."/>
            <person name="Llorente I."/>
            <person name="Martins Dos Santos V.A."/>
            <person name="Jensen O.N."/>
            <person name="Pelaez A.I."/>
            <person name="Sanchez J."/>
            <person name="Ferrer M."/>
        </authorList>
    </citation>
    <scope>NUCLEOTIDE SEQUENCE</scope>
</reference>
<evidence type="ECO:0000256" key="1">
    <source>
        <dbReference type="ARBA" id="ARBA00022605"/>
    </source>
</evidence>
<dbReference type="PANTHER" id="PTHR21022">
    <property type="entry name" value="PREPHENATE DEHYDRATASE P PROTEIN"/>
    <property type="match status" value="1"/>
</dbReference>
<dbReference type="GO" id="GO:0004664">
    <property type="term" value="F:prephenate dehydratase activity"/>
    <property type="evidence" value="ECO:0007669"/>
    <property type="project" value="InterPro"/>
</dbReference>
<dbReference type="GO" id="GO:0004106">
    <property type="term" value="F:chorismate mutase activity"/>
    <property type="evidence" value="ECO:0007669"/>
    <property type="project" value="UniProtKB-EC"/>
</dbReference>
<dbReference type="PANTHER" id="PTHR21022:SF19">
    <property type="entry name" value="PREPHENATE DEHYDRATASE-RELATED"/>
    <property type="match status" value="1"/>
</dbReference>
<evidence type="ECO:0000256" key="5">
    <source>
        <dbReference type="ARBA" id="ARBA00029440"/>
    </source>
</evidence>
<evidence type="ECO:0000256" key="3">
    <source>
        <dbReference type="ARBA" id="ARBA00023222"/>
    </source>
</evidence>
<proteinExistence type="predicted"/>
<comment type="pathway">
    <text evidence="5">Amino-acid biosynthesis.</text>
</comment>
<sequence length="100" mass="10842">MKITTIGGIVETMDAFIEYPHVTIVAEMQIMVHHHLLALCEPGEVKKIYSKPEVLNQCRRWLNATLPDVQRLPVASSSKAAELAAAETNTAAIGSSLAAE</sequence>
<keyword evidence="3" id="KW-0584">Phenylalanine biosynthesis</keyword>
<dbReference type="GO" id="GO:0005737">
    <property type="term" value="C:cytoplasm"/>
    <property type="evidence" value="ECO:0007669"/>
    <property type="project" value="TreeGrafter"/>
</dbReference>
<comment type="caution">
    <text evidence="7">The sequence shown here is derived from an EMBL/GenBank/DDBJ whole genome shotgun (WGS) entry which is preliminary data.</text>
</comment>
<dbReference type="EC" id="5.4.99.5" evidence="7"/>
<dbReference type="SUPFAM" id="SSF53850">
    <property type="entry name" value="Periplasmic binding protein-like II"/>
    <property type="match status" value="1"/>
</dbReference>